<proteinExistence type="predicted"/>
<evidence type="ECO:0000313" key="2">
    <source>
        <dbReference type="Proteomes" id="UP000799770"/>
    </source>
</evidence>
<sequence>MLYFITEQIPNARIMIQREQGPTAALFLLPGHCCANFGSRANSMDTANNSLKIAFDTTIEDFRMKLKDEALYREILQTTTIQQVYNTLDGRASRGTSLDEPFLEGLRRSAGVMEEFTWGPTKLLLQWADVLKQSLDIIIETTAEISILLPDIRKVTRIFKFFKCPGL</sequence>
<dbReference type="Proteomes" id="UP000799770">
    <property type="component" value="Unassembled WGS sequence"/>
</dbReference>
<protein>
    <submittedName>
        <fullName evidence="1">Uncharacterized protein</fullName>
    </submittedName>
</protein>
<gene>
    <name evidence="1" type="ORF">BDV96DRAFT_635917</name>
</gene>
<dbReference type="AlphaFoldDB" id="A0A6A5YU19"/>
<accession>A0A6A5YU19</accession>
<dbReference type="EMBL" id="ML977341">
    <property type="protein sequence ID" value="KAF2109631.1"/>
    <property type="molecule type" value="Genomic_DNA"/>
</dbReference>
<dbReference type="OrthoDB" id="4062651at2759"/>
<keyword evidence="2" id="KW-1185">Reference proteome</keyword>
<evidence type="ECO:0000313" key="1">
    <source>
        <dbReference type="EMBL" id="KAF2109631.1"/>
    </source>
</evidence>
<organism evidence="1 2">
    <name type="scientific">Lophiotrema nucula</name>
    <dbReference type="NCBI Taxonomy" id="690887"/>
    <lineage>
        <taxon>Eukaryota</taxon>
        <taxon>Fungi</taxon>
        <taxon>Dikarya</taxon>
        <taxon>Ascomycota</taxon>
        <taxon>Pezizomycotina</taxon>
        <taxon>Dothideomycetes</taxon>
        <taxon>Pleosporomycetidae</taxon>
        <taxon>Pleosporales</taxon>
        <taxon>Lophiotremataceae</taxon>
        <taxon>Lophiotrema</taxon>
    </lineage>
</organism>
<reference evidence="1" key="1">
    <citation type="journal article" date="2020" name="Stud. Mycol.">
        <title>101 Dothideomycetes genomes: a test case for predicting lifestyles and emergence of pathogens.</title>
        <authorList>
            <person name="Haridas S."/>
            <person name="Albert R."/>
            <person name="Binder M."/>
            <person name="Bloem J."/>
            <person name="Labutti K."/>
            <person name="Salamov A."/>
            <person name="Andreopoulos B."/>
            <person name="Baker S."/>
            <person name="Barry K."/>
            <person name="Bills G."/>
            <person name="Bluhm B."/>
            <person name="Cannon C."/>
            <person name="Castanera R."/>
            <person name="Culley D."/>
            <person name="Daum C."/>
            <person name="Ezra D."/>
            <person name="Gonzalez J."/>
            <person name="Henrissat B."/>
            <person name="Kuo A."/>
            <person name="Liang C."/>
            <person name="Lipzen A."/>
            <person name="Lutzoni F."/>
            <person name="Magnuson J."/>
            <person name="Mondo S."/>
            <person name="Nolan M."/>
            <person name="Ohm R."/>
            <person name="Pangilinan J."/>
            <person name="Park H.-J."/>
            <person name="Ramirez L."/>
            <person name="Alfaro M."/>
            <person name="Sun H."/>
            <person name="Tritt A."/>
            <person name="Yoshinaga Y."/>
            <person name="Zwiers L.-H."/>
            <person name="Turgeon B."/>
            <person name="Goodwin S."/>
            <person name="Spatafora J."/>
            <person name="Crous P."/>
            <person name="Grigoriev I."/>
        </authorList>
    </citation>
    <scope>NUCLEOTIDE SEQUENCE</scope>
    <source>
        <strain evidence="1">CBS 627.86</strain>
    </source>
</reference>
<name>A0A6A5YU19_9PLEO</name>